<dbReference type="EMBL" id="BAABCP010000002">
    <property type="protein sequence ID" value="GAA3948380.1"/>
    <property type="molecule type" value="Genomic_DNA"/>
</dbReference>
<comment type="caution">
    <text evidence="9">The sequence shown here is derived from an EMBL/GenBank/DDBJ whole genome shotgun (WGS) entry which is preliminary data.</text>
</comment>
<evidence type="ECO:0000256" key="1">
    <source>
        <dbReference type="ARBA" id="ARBA00004651"/>
    </source>
</evidence>
<protein>
    <recommendedName>
        <fullName evidence="8">Major facilitator superfamily (MFS) profile domain-containing protein</fullName>
    </recommendedName>
</protein>
<feature type="transmembrane region" description="Helical" evidence="7">
    <location>
        <begin position="380"/>
        <end position="404"/>
    </location>
</feature>
<dbReference type="InterPro" id="IPR011701">
    <property type="entry name" value="MFS"/>
</dbReference>
<dbReference type="InterPro" id="IPR036259">
    <property type="entry name" value="MFS_trans_sf"/>
</dbReference>
<organism evidence="9 10">
    <name type="scientific">Microbacterium soli</name>
    <dbReference type="NCBI Taxonomy" id="446075"/>
    <lineage>
        <taxon>Bacteria</taxon>
        <taxon>Bacillati</taxon>
        <taxon>Actinomycetota</taxon>
        <taxon>Actinomycetes</taxon>
        <taxon>Micrococcales</taxon>
        <taxon>Microbacteriaceae</taxon>
        <taxon>Microbacterium</taxon>
    </lineage>
</organism>
<feature type="transmembrane region" description="Helical" evidence="7">
    <location>
        <begin position="180"/>
        <end position="199"/>
    </location>
</feature>
<dbReference type="InterPro" id="IPR020846">
    <property type="entry name" value="MFS_dom"/>
</dbReference>
<dbReference type="PANTHER" id="PTHR43124">
    <property type="entry name" value="PURINE EFFLUX PUMP PBUE"/>
    <property type="match status" value="1"/>
</dbReference>
<feature type="transmembrane region" description="Helical" evidence="7">
    <location>
        <begin position="230"/>
        <end position="250"/>
    </location>
</feature>
<feature type="transmembrane region" description="Helical" evidence="7">
    <location>
        <begin position="350"/>
        <end position="374"/>
    </location>
</feature>
<keyword evidence="3 7" id="KW-0812">Transmembrane</keyword>
<feature type="transmembrane region" description="Helical" evidence="7">
    <location>
        <begin position="149"/>
        <end position="168"/>
    </location>
</feature>
<comment type="subcellular location">
    <subcellularLocation>
        <location evidence="1">Cell membrane</location>
        <topology evidence="1">Multi-pass membrane protein</topology>
    </subcellularLocation>
</comment>
<keyword evidence="10" id="KW-1185">Reference proteome</keyword>
<reference evidence="10" key="1">
    <citation type="journal article" date="2019" name="Int. J. Syst. Evol. Microbiol.">
        <title>The Global Catalogue of Microorganisms (GCM) 10K type strain sequencing project: providing services to taxonomists for standard genome sequencing and annotation.</title>
        <authorList>
            <consortium name="The Broad Institute Genomics Platform"/>
            <consortium name="The Broad Institute Genome Sequencing Center for Infectious Disease"/>
            <person name="Wu L."/>
            <person name="Ma J."/>
        </authorList>
    </citation>
    <scope>NUCLEOTIDE SEQUENCE [LARGE SCALE GENOMIC DNA]</scope>
    <source>
        <strain evidence="10">JCM 17024</strain>
    </source>
</reference>
<feature type="transmembrane region" description="Helical" evidence="7">
    <location>
        <begin position="91"/>
        <end position="111"/>
    </location>
</feature>
<accession>A0ABP7NK82</accession>
<evidence type="ECO:0000313" key="10">
    <source>
        <dbReference type="Proteomes" id="UP001501591"/>
    </source>
</evidence>
<evidence type="ECO:0000259" key="8">
    <source>
        <dbReference type="PROSITE" id="PS50850"/>
    </source>
</evidence>
<feature type="domain" description="Major facilitator superfamily (MFS) profile" evidence="8">
    <location>
        <begin position="26"/>
        <end position="409"/>
    </location>
</feature>
<dbReference type="SUPFAM" id="SSF103473">
    <property type="entry name" value="MFS general substrate transporter"/>
    <property type="match status" value="1"/>
</dbReference>
<dbReference type="RefSeq" id="WP_344820293.1">
    <property type="nucleotide sequence ID" value="NZ_BAABCP010000002.1"/>
</dbReference>
<evidence type="ECO:0000256" key="3">
    <source>
        <dbReference type="ARBA" id="ARBA00022692"/>
    </source>
</evidence>
<name>A0ABP7NK82_9MICO</name>
<evidence type="ECO:0000313" key="9">
    <source>
        <dbReference type="EMBL" id="GAA3948380.1"/>
    </source>
</evidence>
<feature type="transmembrane region" description="Helical" evidence="7">
    <location>
        <begin position="21"/>
        <end position="39"/>
    </location>
</feature>
<proteinExistence type="predicted"/>
<feature type="transmembrane region" description="Helical" evidence="7">
    <location>
        <begin position="317"/>
        <end position="338"/>
    </location>
</feature>
<sequence length="434" mass="46148">MHAQTSSANKSDGTLVDKNTLVILGIFTVLIIGYVINAIDRTSFPVFISDILHEYGFGLSDAGFISTISYLGMGLTGFPVGYLLHRYSKKHLFNIGLFIFSAGTLLTIWSVQYWDMAAYRVLSGIGESLQLTALFAIAGVMFSRYRGAAMGAVNSAFAIGSFVGPYLGGVMLEASGAWRVPMIVFAVVGFVAFIGTLLLPKRIIDGHLHLEDESAKVIGGADSLWNHNTYLLIPATALGGLVTFGFLGMYPTFLREHLGYEALSAGFIFSLSGLGSLASLIGGYLGDWFNMRWVLVASNVATAVIGFLMFLGPTDPISQGIFSFALGVTFSGVVYVNLVSGFVKSLNQRLSGLASGLFMTSMYVPAAFAGYIIGAMASSWGWAAAGSIQTGVFSIVAAVICLFLKPELFSRHRTDDAGEDASDEAGRSSSVIVG</sequence>
<feature type="transmembrane region" description="Helical" evidence="7">
    <location>
        <begin position="262"/>
        <end position="286"/>
    </location>
</feature>
<keyword evidence="5 7" id="KW-0472">Membrane</keyword>
<dbReference type="Pfam" id="PF07690">
    <property type="entry name" value="MFS_1"/>
    <property type="match status" value="1"/>
</dbReference>
<keyword evidence="4 7" id="KW-1133">Transmembrane helix</keyword>
<feature type="transmembrane region" description="Helical" evidence="7">
    <location>
        <begin position="62"/>
        <end position="84"/>
    </location>
</feature>
<feature type="transmembrane region" description="Helical" evidence="7">
    <location>
        <begin position="293"/>
        <end position="311"/>
    </location>
</feature>
<dbReference type="PANTHER" id="PTHR43124:SF3">
    <property type="entry name" value="CHLORAMPHENICOL EFFLUX PUMP RV0191"/>
    <property type="match status" value="1"/>
</dbReference>
<keyword evidence="2" id="KW-1003">Cell membrane</keyword>
<dbReference type="InterPro" id="IPR050189">
    <property type="entry name" value="MFS_Efflux_Transporters"/>
</dbReference>
<feature type="transmembrane region" description="Helical" evidence="7">
    <location>
        <begin position="117"/>
        <end position="142"/>
    </location>
</feature>
<evidence type="ECO:0000256" key="4">
    <source>
        <dbReference type="ARBA" id="ARBA00022989"/>
    </source>
</evidence>
<evidence type="ECO:0000256" key="6">
    <source>
        <dbReference type="SAM" id="MobiDB-lite"/>
    </source>
</evidence>
<evidence type="ECO:0000256" key="2">
    <source>
        <dbReference type="ARBA" id="ARBA00022475"/>
    </source>
</evidence>
<feature type="region of interest" description="Disordered" evidence="6">
    <location>
        <begin position="414"/>
        <end position="434"/>
    </location>
</feature>
<dbReference type="Gene3D" id="1.20.1250.20">
    <property type="entry name" value="MFS general substrate transporter like domains"/>
    <property type="match status" value="2"/>
</dbReference>
<evidence type="ECO:0000256" key="7">
    <source>
        <dbReference type="SAM" id="Phobius"/>
    </source>
</evidence>
<dbReference type="Proteomes" id="UP001501591">
    <property type="component" value="Unassembled WGS sequence"/>
</dbReference>
<gene>
    <name evidence="9" type="ORF">GCM10022383_27660</name>
</gene>
<evidence type="ECO:0000256" key="5">
    <source>
        <dbReference type="ARBA" id="ARBA00023136"/>
    </source>
</evidence>
<dbReference type="PROSITE" id="PS50850">
    <property type="entry name" value="MFS"/>
    <property type="match status" value="1"/>
</dbReference>